<organism evidence="2 3">
    <name type="scientific">Intoshia linei</name>
    <dbReference type="NCBI Taxonomy" id="1819745"/>
    <lineage>
        <taxon>Eukaryota</taxon>
        <taxon>Metazoa</taxon>
        <taxon>Spiralia</taxon>
        <taxon>Lophotrochozoa</taxon>
        <taxon>Mesozoa</taxon>
        <taxon>Orthonectida</taxon>
        <taxon>Rhopaluridae</taxon>
        <taxon>Intoshia</taxon>
    </lineage>
</organism>
<protein>
    <recommendedName>
        <fullName evidence="4">Saposin B-type domain-containing protein</fullName>
    </recommendedName>
</protein>
<comment type="caution">
    <text evidence="2">The sequence shown here is derived from an EMBL/GenBank/DDBJ whole genome shotgun (WGS) entry which is preliminary data.</text>
</comment>
<evidence type="ECO:0000256" key="1">
    <source>
        <dbReference type="SAM" id="SignalP"/>
    </source>
</evidence>
<dbReference type="AlphaFoldDB" id="A0A177BAA7"/>
<evidence type="ECO:0000313" key="3">
    <source>
        <dbReference type="Proteomes" id="UP000078046"/>
    </source>
</evidence>
<accession>A0A177BAA7</accession>
<evidence type="ECO:0008006" key="4">
    <source>
        <dbReference type="Google" id="ProtNLM"/>
    </source>
</evidence>
<gene>
    <name evidence="2" type="ORF">A3Q56_01030</name>
</gene>
<feature type="signal peptide" evidence="1">
    <location>
        <begin position="1"/>
        <end position="19"/>
    </location>
</feature>
<dbReference type="Proteomes" id="UP000078046">
    <property type="component" value="Unassembled WGS sequence"/>
</dbReference>
<keyword evidence="3" id="KW-1185">Reference proteome</keyword>
<proteinExistence type="predicted"/>
<name>A0A177BAA7_9BILA</name>
<reference evidence="2 3" key="1">
    <citation type="submission" date="2016-04" db="EMBL/GenBank/DDBJ databases">
        <title>The genome of Intoshia linei affirms orthonectids as highly simplified spiralians.</title>
        <authorList>
            <person name="Mikhailov K.V."/>
            <person name="Slusarev G.S."/>
            <person name="Nikitin M.A."/>
            <person name="Logacheva M.D."/>
            <person name="Penin A."/>
            <person name="Aleoshin V."/>
            <person name="Panchin Y.V."/>
        </authorList>
    </citation>
    <scope>NUCLEOTIDE SEQUENCE [LARGE SCALE GENOMIC DNA]</scope>
    <source>
        <strain evidence="2">Intl2013</strain>
        <tissue evidence="2">Whole animal</tissue>
    </source>
</reference>
<dbReference type="EMBL" id="LWCA01000074">
    <property type="protein sequence ID" value="OAF71176.1"/>
    <property type="molecule type" value="Genomic_DNA"/>
</dbReference>
<sequence>MKFILFLSLFIYFQNFIFCQDRNTCAHLENFLRQDKLYEICMSGTNEEKFCTDIKNIVLIFKNDWANYYSLLLEKYVNCHHLVTEFTELGYFIIENVAPNLSIDTIIPLLIKSLDLICNVIKTEKLENLKNYCDHCKDKMAKNLPSVINLLTCNKY</sequence>
<feature type="chain" id="PRO_5008056936" description="Saposin B-type domain-containing protein" evidence="1">
    <location>
        <begin position="20"/>
        <end position="156"/>
    </location>
</feature>
<keyword evidence="1" id="KW-0732">Signal</keyword>
<evidence type="ECO:0000313" key="2">
    <source>
        <dbReference type="EMBL" id="OAF71176.1"/>
    </source>
</evidence>